<feature type="region of interest" description="Disordered" evidence="1">
    <location>
        <begin position="84"/>
        <end position="108"/>
    </location>
</feature>
<sequence>YTLGFGGSGEAYFDICLVPKRSNVNLSVFLNPEAGNTDAYSGLEAALASICWLHFDESNSDGGPEVSAGAMDVNRDVAIVNKEASTSSDASGESNAVVSGCGEGEGSGAEMESAVEKVTALGRPRRLTAVAANAMIVLQSQGDLRIIREQRKRPAEEYVNSNGLAEQEDEDDPVDNICEILRIVERKDETIDGETVRLYRVRWKDVKPGERALNWVTEADVEGAPAWKSAVDRYYNEALPMNPGLLFTHFIEQNFEAITMSNSIDSKCVYVAVAKIMELQGSEMCLTTELITDFETQEGFSRVQQHGLRADQIQRFFEFLVVRGWKNQIFSNQYRGGRTGPAGLALAAGNPGVYFVETLEPPRIGHCIVLEITKDRLCFIYEGGSKINLGKYHYAEQIRWVRECRPTLAEGIVQEIGLLQAGEPEQASTVLLASHPKKSRRKRAKKSAAKVAVAELVDSDD</sequence>
<gene>
    <name evidence="2" type="ORF">BBI17_009719</name>
</gene>
<proteinExistence type="predicted"/>
<evidence type="ECO:0000313" key="3">
    <source>
        <dbReference type="Proteomes" id="UP000285883"/>
    </source>
</evidence>
<dbReference type="EMBL" id="MAYM02001580">
    <property type="protein sequence ID" value="RLN14502.1"/>
    <property type="molecule type" value="Genomic_DNA"/>
</dbReference>
<comment type="caution">
    <text evidence="2">The sequence shown here is derived from an EMBL/GenBank/DDBJ whole genome shotgun (WGS) entry which is preliminary data.</text>
</comment>
<accession>A0A421F102</accession>
<evidence type="ECO:0000313" key="2">
    <source>
        <dbReference type="EMBL" id="RLN14502.1"/>
    </source>
</evidence>
<dbReference type="AlphaFoldDB" id="A0A421F102"/>
<name>A0A421F102_9STRA</name>
<protein>
    <recommendedName>
        <fullName evidence="4">Chromo domain-containing protein</fullName>
    </recommendedName>
</protein>
<evidence type="ECO:0000256" key="1">
    <source>
        <dbReference type="SAM" id="MobiDB-lite"/>
    </source>
</evidence>
<feature type="non-terminal residue" evidence="2">
    <location>
        <position position="1"/>
    </location>
</feature>
<evidence type="ECO:0008006" key="4">
    <source>
        <dbReference type="Google" id="ProtNLM"/>
    </source>
</evidence>
<dbReference type="Proteomes" id="UP000285883">
    <property type="component" value="Unassembled WGS sequence"/>
</dbReference>
<reference evidence="2 3" key="1">
    <citation type="submission" date="2018-07" db="EMBL/GenBank/DDBJ databases">
        <title>Genome sequencing of oomycete isolates from Chile give support for New Zealand origin for Phytophthora kernoviae and make available the first Nothophytophthora sp. genome.</title>
        <authorList>
            <person name="Studholme D.J."/>
            <person name="Sanfuentes E."/>
            <person name="Panda P."/>
            <person name="Hill R."/>
            <person name="Sambles C."/>
            <person name="Grant M."/>
            <person name="Williams N.M."/>
            <person name="Mcdougal R.L."/>
        </authorList>
    </citation>
    <scope>NUCLEOTIDE SEQUENCE [LARGE SCALE GENOMIC DNA]</scope>
    <source>
        <strain evidence="2">Chile2</strain>
    </source>
</reference>
<organism evidence="2 3">
    <name type="scientific">Phytophthora kernoviae</name>
    <dbReference type="NCBI Taxonomy" id="325452"/>
    <lineage>
        <taxon>Eukaryota</taxon>
        <taxon>Sar</taxon>
        <taxon>Stramenopiles</taxon>
        <taxon>Oomycota</taxon>
        <taxon>Peronosporomycetes</taxon>
        <taxon>Peronosporales</taxon>
        <taxon>Peronosporaceae</taxon>
        <taxon>Phytophthora</taxon>
    </lineage>
</organism>
<feature type="compositionally biased region" description="Polar residues" evidence="1">
    <location>
        <begin position="84"/>
        <end position="94"/>
    </location>
</feature>